<gene>
    <name evidence="1" type="ORF">AB3K24_07865</name>
</gene>
<keyword evidence="2" id="KW-1185">Reference proteome</keyword>
<reference evidence="1 2" key="1">
    <citation type="submission" date="2024-07" db="EMBL/GenBank/DDBJ databases">
        <authorList>
            <person name="Yun M."/>
        </authorList>
    </citation>
    <scope>NUCLEOTIDE SEQUENCE [LARGE SCALE GENOMIC DNA]</scope>
    <source>
        <strain evidence="1 2">MS01</strain>
    </source>
</reference>
<organism evidence="1 2">
    <name type="scientific">Leuconostoc aquikimchii</name>
    <dbReference type="NCBI Taxonomy" id="3236804"/>
    <lineage>
        <taxon>Bacteria</taxon>
        <taxon>Bacillati</taxon>
        <taxon>Bacillota</taxon>
        <taxon>Bacilli</taxon>
        <taxon>Lactobacillales</taxon>
        <taxon>Lactobacillaceae</taxon>
        <taxon>Leuconostoc</taxon>
    </lineage>
</organism>
<name>A0ABV3S5C4_9LACO</name>
<dbReference type="Proteomes" id="UP001556617">
    <property type="component" value="Unassembled WGS sequence"/>
</dbReference>
<accession>A0ABV3S5C4</accession>
<evidence type="ECO:0000313" key="2">
    <source>
        <dbReference type="Proteomes" id="UP001556617"/>
    </source>
</evidence>
<dbReference type="RefSeq" id="WP_367974917.1">
    <property type="nucleotide sequence ID" value="NZ_JBFPEQ010000001.1"/>
</dbReference>
<dbReference type="EMBL" id="JBFPER010000001">
    <property type="protein sequence ID" value="MEX0381268.1"/>
    <property type="molecule type" value="Genomic_DNA"/>
</dbReference>
<sequence length="89" mass="10018">MTFLKKKPDLLSYLETIHLDASVEQALVDRAIVQLKKKTYERRVIVTLASGFRQLALEQKISKAGLALYTKLQKPNIGDDVGLTAGLWF</sequence>
<protein>
    <submittedName>
        <fullName evidence="1">Uncharacterized protein</fullName>
    </submittedName>
</protein>
<proteinExistence type="predicted"/>
<comment type="caution">
    <text evidence="1">The sequence shown here is derived from an EMBL/GenBank/DDBJ whole genome shotgun (WGS) entry which is preliminary data.</text>
</comment>
<evidence type="ECO:0000313" key="1">
    <source>
        <dbReference type="EMBL" id="MEX0381268.1"/>
    </source>
</evidence>